<keyword evidence="2" id="KW-0808">Transferase</keyword>
<dbReference type="InterPro" id="IPR006190">
    <property type="entry name" value="SAF_AFP_Neu5Ac"/>
</dbReference>
<dbReference type="Pfam" id="PF03102">
    <property type="entry name" value="NeuB"/>
    <property type="match status" value="1"/>
</dbReference>
<dbReference type="Proteomes" id="UP000838686">
    <property type="component" value="Unassembled WGS sequence"/>
</dbReference>
<dbReference type="InterPro" id="IPR057736">
    <property type="entry name" value="SAF_PseI/NeuA/NeuB"/>
</dbReference>
<feature type="domain" description="AFP-like" evidence="1">
    <location>
        <begin position="308"/>
        <end position="358"/>
    </location>
</feature>
<dbReference type="InterPro" id="IPR051690">
    <property type="entry name" value="PseI-like"/>
</dbReference>
<dbReference type="SUPFAM" id="SSF51269">
    <property type="entry name" value="AFP III-like domain"/>
    <property type="match status" value="1"/>
</dbReference>
<dbReference type="SUPFAM" id="SSF51569">
    <property type="entry name" value="Aldolase"/>
    <property type="match status" value="1"/>
</dbReference>
<evidence type="ECO:0000259" key="1">
    <source>
        <dbReference type="PROSITE" id="PS50844"/>
    </source>
</evidence>
<dbReference type="PANTHER" id="PTHR42966">
    <property type="entry name" value="N-ACETYLNEURAMINATE SYNTHASE"/>
    <property type="match status" value="1"/>
</dbReference>
<keyword evidence="3" id="KW-1185">Reference proteome</keyword>
<proteinExistence type="predicted"/>
<dbReference type="NCBIfam" id="TIGR03569">
    <property type="entry name" value="NeuB_NnaB"/>
    <property type="match status" value="1"/>
</dbReference>
<comment type="caution">
    <text evidence="2">The sequence shown here is derived from an EMBL/GenBank/DDBJ whole genome shotgun (WGS) entry which is preliminary data.</text>
</comment>
<accession>A0ABM9BU02</accession>
<protein>
    <submittedName>
        <fullName evidence="2">N,N'-diacetyllegionaminic acid synthase</fullName>
        <ecNumber evidence="2">2.5.1.101</ecNumber>
    </submittedName>
</protein>
<dbReference type="InterPro" id="IPR013785">
    <property type="entry name" value="Aldolase_TIM"/>
</dbReference>
<reference evidence="2" key="1">
    <citation type="submission" date="2022-01" db="EMBL/GenBank/DDBJ databases">
        <authorList>
            <person name="Criscuolo A."/>
        </authorList>
    </citation>
    <scope>NUCLEOTIDE SEQUENCE</scope>
    <source>
        <strain evidence="2">CIP111893</strain>
    </source>
</reference>
<dbReference type="CDD" id="cd11615">
    <property type="entry name" value="SAF_NeuB_like"/>
    <property type="match status" value="1"/>
</dbReference>
<dbReference type="InterPro" id="IPR036732">
    <property type="entry name" value="AFP_Neu5c_C_sf"/>
</dbReference>
<dbReference type="Gene3D" id="3.20.20.70">
    <property type="entry name" value="Aldolase class I"/>
    <property type="match status" value="1"/>
</dbReference>
<evidence type="ECO:0000313" key="3">
    <source>
        <dbReference type="Proteomes" id="UP000838686"/>
    </source>
</evidence>
<organism evidence="2 3">
    <name type="scientific">Paenibacillus plantiphilus</name>
    <dbReference type="NCBI Taxonomy" id="2905650"/>
    <lineage>
        <taxon>Bacteria</taxon>
        <taxon>Bacillati</taxon>
        <taxon>Bacillota</taxon>
        <taxon>Bacilli</taxon>
        <taxon>Bacillales</taxon>
        <taxon>Paenibacillaceae</taxon>
        <taxon>Paenibacillus</taxon>
    </lineage>
</organism>
<gene>
    <name evidence="2" type="primary">legI</name>
    <name evidence="2" type="ORF">PAECIP111893_00353</name>
</gene>
<name>A0ABM9BU02_9BACL</name>
<dbReference type="GO" id="GO:0016740">
    <property type="term" value="F:transferase activity"/>
    <property type="evidence" value="ECO:0007669"/>
    <property type="project" value="UniProtKB-KW"/>
</dbReference>
<dbReference type="EMBL" id="CAKMMF010000002">
    <property type="protein sequence ID" value="CAH1192906.1"/>
    <property type="molecule type" value="Genomic_DNA"/>
</dbReference>
<evidence type="ECO:0000313" key="2">
    <source>
        <dbReference type="EMBL" id="CAH1192906.1"/>
    </source>
</evidence>
<sequence>MDRELSTYIIAEAGVNHNGSVEMAINLIDEAADAGADAIKFQTFKADKLVVPEARKADYQEAAGVSDSQLEMLRKLELDDSAHHQLIRHCSERGIKFLSTPFDIDSLHLLVDELHLKEVKISSGEITNGPLLLETARSQVQIILSTGMSTFEEIERALSVIAFGYIYPNDTPTSANLKDAFLLEEGKQLLKERVILLHCTTEYPCPIDEVNLLVMDTMKEFFGLPVGYSDHTAGITVPIAAVARGARVIEKHFTLDRNLPGPDHQSSLEPDELAEMIKSIRLVERAMGSSFKKPTISELKNLGVARKSIIAARDIKIGECFDESNICVKRPGTGISPMNYWNVLGSSSTRSYKTNDLI</sequence>
<dbReference type="PANTHER" id="PTHR42966:SF1">
    <property type="entry name" value="SIALIC ACID SYNTHASE"/>
    <property type="match status" value="1"/>
</dbReference>
<dbReference type="PROSITE" id="PS50844">
    <property type="entry name" value="AFP_LIKE"/>
    <property type="match status" value="1"/>
</dbReference>
<dbReference type="RefSeq" id="WP_236338583.1">
    <property type="nucleotide sequence ID" value="NZ_CAKMMF010000002.1"/>
</dbReference>
<dbReference type="InterPro" id="IPR020007">
    <property type="entry name" value="NeuB/NeuA"/>
</dbReference>
<dbReference type="Gene3D" id="3.90.1210.10">
    <property type="entry name" value="Antifreeze-like/N-acetylneuraminic acid synthase C-terminal domain"/>
    <property type="match status" value="1"/>
</dbReference>
<dbReference type="EC" id="2.5.1.101" evidence="2"/>
<dbReference type="InterPro" id="IPR013132">
    <property type="entry name" value="PseI/NeuA/B-like_N"/>
</dbReference>